<evidence type="ECO:0000259" key="7">
    <source>
        <dbReference type="PROSITE" id="PS51760"/>
    </source>
</evidence>
<dbReference type="Pfam" id="PF00331">
    <property type="entry name" value="Glyco_hydro_10"/>
    <property type="match status" value="1"/>
</dbReference>
<sequence>MKRFSGYYFLIVWCIFMCSGHGKDGFLPYDSSATTQCLEEPWKPLYGGGIISNPDFNLGISGWSAFGHGTIQPRLSKRGNKFITARSRAHPRDSFSQKVQIIEGNLYAFSAWVQVSSGKDQAVAVVFRTHDDNFVRGGDTLASHGCWSMIKGGIAANYSGSIELLFETADPSVEIWADSVSLQPFTKQEWKSQQDLSIEKNRKRRVRLQVTRRNGTGLEGAKVSIKQVRAGFPLGCGMNYHILESEPYQRWFASRFQVTTFTNEMKWYSTEKRRGLENYTTADAMVQFAKEHNISIRGHNIFWDDKKYQPHWVKNLAGDELRAAAERRINSVTTRYAGDLIHWDCMNENLHYRFYEDNLGENVTSEYFHKAHELDPKPVIFMNEYNTLEYSGDEVAGPVNYKKKIVEILSFPGNEELMGGIGLEGHFGAGPINLPYMRAGLDILATTGLPIWLTEVSVAVGEDQVTDQATCFVSFTGVTALLACSDLIKQQAQHLEDVLREAYAHPAVQGIVMFSGPAAAGFNETTLVDLDFDNTANGDVVDKLIAEWRSDVGGDVTDSDGLLETALFHGEYEVAVTHPDADKSYGSLRVVAADGDEGADMEEAPLTLDWH</sequence>
<proteinExistence type="inferred from homology"/>
<dbReference type="InterPro" id="IPR044846">
    <property type="entry name" value="GH10"/>
</dbReference>
<dbReference type="PANTHER" id="PTHR31490">
    <property type="entry name" value="GLYCOSYL HYDROLASE"/>
    <property type="match status" value="1"/>
</dbReference>
<name>A0AAN7GLC4_9MYRT</name>
<keyword evidence="9" id="KW-1185">Reference proteome</keyword>
<evidence type="ECO:0000313" key="8">
    <source>
        <dbReference type="EMBL" id="KAK4741167.1"/>
    </source>
</evidence>
<keyword evidence="5" id="KW-0624">Polysaccharide degradation</keyword>
<comment type="similarity">
    <text evidence="1">Belongs to the glycosyl hydrolase 10 (cellulase F) family.</text>
</comment>
<dbReference type="Gene3D" id="2.60.120.260">
    <property type="entry name" value="Galactose-binding domain-like"/>
    <property type="match status" value="1"/>
</dbReference>
<evidence type="ECO:0000313" key="9">
    <source>
        <dbReference type="Proteomes" id="UP001345219"/>
    </source>
</evidence>
<protein>
    <recommendedName>
        <fullName evidence="7">GH10 domain-containing protein</fullName>
    </recommendedName>
</protein>
<feature type="domain" description="GH10" evidence="7">
    <location>
        <begin position="219"/>
        <end position="543"/>
    </location>
</feature>
<evidence type="ECO:0000256" key="6">
    <source>
        <dbReference type="SAM" id="SignalP"/>
    </source>
</evidence>
<keyword evidence="3" id="KW-0378">Hydrolase</keyword>
<dbReference type="AlphaFoldDB" id="A0AAN7GLC4"/>
<feature type="chain" id="PRO_5042820743" description="GH10 domain-containing protein" evidence="6">
    <location>
        <begin position="23"/>
        <end position="611"/>
    </location>
</feature>
<dbReference type="InterPro" id="IPR017853">
    <property type="entry name" value="GH"/>
</dbReference>
<dbReference type="InterPro" id="IPR008979">
    <property type="entry name" value="Galactose-bd-like_sf"/>
</dbReference>
<reference evidence="8 9" key="1">
    <citation type="journal article" date="2023" name="Hortic Res">
        <title>Pangenome of water caltrop reveals structural variations and asymmetric subgenome divergence after allopolyploidization.</title>
        <authorList>
            <person name="Zhang X."/>
            <person name="Chen Y."/>
            <person name="Wang L."/>
            <person name="Yuan Y."/>
            <person name="Fang M."/>
            <person name="Shi L."/>
            <person name="Lu R."/>
            <person name="Comes H.P."/>
            <person name="Ma Y."/>
            <person name="Chen Y."/>
            <person name="Huang G."/>
            <person name="Zhou Y."/>
            <person name="Zheng Z."/>
            <person name="Qiu Y."/>
        </authorList>
    </citation>
    <scope>NUCLEOTIDE SEQUENCE [LARGE SCALE GENOMIC DNA]</scope>
    <source>
        <tissue evidence="8">Roots</tissue>
    </source>
</reference>
<dbReference type="PROSITE" id="PS51760">
    <property type="entry name" value="GH10_2"/>
    <property type="match status" value="1"/>
</dbReference>
<dbReference type="SUPFAM" id="SSF49785">
    <property type="entry name" value="Galactose-binding domain-like"/>
    <property type="match status" value="1"/>
</dbReference>
<evidence type="ECO:0000256" key="2">
    <source>
        <dbReference type="ARBA" id="ARBA00022737"/>
    </source>
</evidence>
<keyword evidence="2" id="KW-0677">Repeat</keyword>
<evidence type="ECO:0000256" key="5">
    <source>
        <dbReference type="ARBA" id="ARBA00023326"/>
    </source>
</evidence>
<dbReference type="Pfam" id="PF02018">
    <property type="entry name" value="CBM_4_9"/>
    <property type="match status" value="1"/>
</dbReference>
<dbReference type="Proteomes" id="UP001345219">
    <property type="component" value="Chromosome 19"/>
</dbReference>
<evidence type="ECO:0000256" key="3">
    <source>
        <dbReference type="ARBA" id="ARBA00022801"/>
    </source>
</evidence>
<dbReference type="GO" id="GO:0000272">
    <property type="term" value="P:polysaccharide catabolic process"/>
    <property type="evidence" value="ECO:0007669"/>
    <property type="project" value="UniProtKB-KW"/>
</dbReference>
<evidence type="ECO:0000256" key="4">
    <source>
        <dbReference type="ARBA" id="ARBA00023277"/>
    </source>
</evidence>
<dbReference type="InterPro" id="IPR003305">
    <property type="entry name" value="CenC_carb-bd"/>
</dbReference>
<dbReference type="SUPFAM" id="SSF51445">
    <property type="entry name" value="(Trans)glycosidases"/>
    <property type="match status" value="1"/>
</dbReference>
<gene>
    <name evidence="8" type="ORF">SAY87_024755</name>
</gene>
<keyword evidence="4" id="KW-0119">Carbohydrate metabolism</keyword>
<accession>A0AAN7GLC4</accession>
<dbReference type="EMBL" id="JAXIOK010000024">
    <property type="protein sequence ID" value="KAK4741167.1"/>
    <property type="molecule type" value="Genomic_DNA"/>
</dbReference>
<evidence type="ECO:0000256" key="1">
    <source>
        <dbReference type="ARBA" id="ARBA00007495"/>
    </source>
</evidence>
<dbReference type="Gene3D" id="3.20.20.80">
    <property type="entry name" value="Glycosidases"/>
    <property type="match status" value="1"/>
</dbReference>
<dbReference type="InterPro" id="IPR001000">
    <property type="entry name" value="GH10_dom"/>
</dbReference>
<keyword evidence="6" id="KW-0732">Signal</keyword>
<comment type="caution">
    <text evidence="8">The sequence shown here is derived from an EMBL/GenBank/DDBJ whole genome shotgun (WGS) entry which is preliminary data.</text>
</comment>
<dbReference type="SMART" id="SM00633">
    <property type="entry name" value="Glyco_10"/>
    <property type="match status" value="1"/>
</dbReference>
<dbReference type="GO" id="GO:0031176">
    <property type="term" value="F:endo-1,4-beta-xylanase activity"/>
    <property type="evidence" value="ECO:0007669"/>
    <property type="project" value="UniProtKB-ARBA"/>
</dbReference>
<feature type="signal peptide" evidence="6">
    <location>
        <begin position="1"/>
        <end position="22"/>
    </location>
</feature>
<dbReference type="PANTHER" id="PTHR31490:SF52">
    <property type="entry name" value="ENDO-1,4-BETA-XYLANASE 5-RELATED"/>
    <property type="match status" value="1"/>
</dbReference>
<organism evidence="8 9">
    <name type="scientific">Trapa incisa</name>
    <dbReference type="NCBI Taxonomy" id="236973"/>
    <lineage>
        <taxon>Eukaryota</taxon>
        <taxon>Viridiplantae</taxon>
        <taxon>Streptophyta</taxon>
        <taxon>Embryophyta</taxon>
        <taxon>Tracheophyta</taxon>
        <taxon>Spermatophyta</taxon>
        <taxon>Magnoliopsida</taxon>
        <taxon>eudicotyledons</taxon>
        <taxon>Gunneridae</taxon>
        <taxon>Pentapetalae</taxon>
        <taxon>rosids</taxon>
        <taxon>malvids</taxon>
        <taxon>Myrtales</taxon>
        <taxon>Lythraceae</taxon>
        <taxon>Trapa</taxon>
    </lineage>
</organism>